<dbReference type="Pfam" id="PF00010">
    <property type="entry name" value="HLH"/>
    <property type="match status" value="1"/>
</dbReference>
<dbReference type="OrthoDB" id="5964374at2759"/>
<dbReference type="InterPro" id="IPR036638">
    <property type="entry name" value="HLH_DNA-bd_sf"/>
</dbReference>
<dbReference type="PROSITE" id="PS50888">
    <property type="entry name" value="BHLH"/>
    <property type="match status" value="1"/>
</dbReference>
<sequence>MNRGRNSRASLASELFDPCPSCVQNRHGHQSKRHRIKSPSPAPSMTKHSLQSNTPLMEFDEVREGASAWSLSEVEFYGDMSSPNMDIWNKFEMGQPTPPASPERDSSTDGDDFSSQSMWDSLLDSQLNFAHLNEPLNTKLIQDCMWSATQPDPDKPRKPTNSAAASAAVNRSRTVSCSGDAANSLDCVDPTSVFPYPISAEAKTCLGSSNALITAPSTLTASSSVFDTPSPSESEDDEEIDVVTVPTSSIVRKSSRGPSSVARNLESASAQVAAMHNYSNVNHSAHSDHHYSQPYSTQSAPQSPQISAASTGAVSVLKRSRPMSMPSSPQPFKNSDSEEGEGKRAQHNVLERKRRNDLKYSFCTLRACVPDISSAERTPKVTILKKASEHVISLKRRHNSLEVELARQKHRQEQLRAKLNHLKDNDLFL</sequence>
<dbReference type="EMBL" id="AMQN01003457">
    <property type="status" value="NOT_ANNOTATED_CDS"/>
    <property type="molecule type" value="Genomic_DNA"/>
</dbReference>
<keyword evidence="8" id="KW-1185">Reference proteome</keyword>
<dbReference type="InterPro" id="IPR011598">
    <property type="entry name" value="bHLH_dom"/>
</dbReference>
<dbReference type="InterPro" id="IPR012682">
    <property type="entry name" value="Tscrpt_reg_Myc_N"/>
</dbReference>
<dbReference type="OMA" id="SKQNRMR"/>
<feature type="compositionally biased region" description="Polar residues" evidence="4">
    <location>
        <begin position="248"/>
        <end position="267"/>
    </location>
</feature>
<keyword evidence="1 2" id="KW-0238">DNA-binding</keyword>
<name>R7TAA2_CAPTE</name>
<dbReference type="GO" id="GO:0046983">
    <property type="term" value="F:protein dimerization activity"/>
    <property type="evidence" value="ECO:0007669"/>
    <property type="project" value="InterPro"/>
</dbReference>
<feature type="coiled-coil region" evidence="3">
    <location>
        <begin position="384"/>
        <end position="425"/>
    </location>
</feature>
<keyword evidence="3" id="KW-0175">Coiled coil</keyword>
<comment type="subunit">
    <text evidence="2">Efficient DNA binding requires dimerization with another bHLH protein.</text>
</comment>
<gene>
    <name evidence="6" type="ORF">CAPTEDRAFT_166474</name>
</gene>
<protein>
    <recommendedName>
        <fullName evidence="5">BHLH domain-containing protein</fullName>
    </recommendedName>
</protein>
<accession>R7TAA2</accession>
<dbReference type="EMBL" id="KB311873">
    <property type="protein sequence ID" value="ELT88315.1"/>
    <property type="molecule type" value="Genomic_DNA"/>
</dbReference>
<feature type="region of interest" description="Disordered" evidence="4">
    <location>
        <begin position="147"/>
        <end position="167"/>
    </location>
</feature>
<proteinExistence type="predicted"/>
<feature type="domain" description="BHLH" evidence="5">
    <location>
        <begin position="342"/>
        <end position="394"/>
    </location>
</feature>
<evidence type="ECO:0000256" key="4">
    <source>
        <dbReference type="SAM" id="MobiDB-lite"/>
    </source>
</evidence>
<evidence type="ECO:0000256" key="3">
    <source>
        <dbReference type="SAM" id="Coils"/>
    </source>
</evidence>
<dbReference type="FunFam" id="4.10.280.10:FF:000019">
    <property type="entry name" value="Myc proto-oncogene protein"/>
    <property type="match status" value="1"/>
</dbReference>
<dbReference type="STRING" id="283909.R7TAA2"/>
<reference evidence="6 8" key="2">
    <citation type="journal article" date="2013" name="Nature">
        <title>Insights into bilaterian evolution from three spiralian genomes.</title>
        <authorList>
            <person name="Simakov O."/>
            <person name="Marletaz F."/>
            <person name="Cho S.J."/>
            <person name="Edsinger-Gonzales E."/>
            <person name="Havlak P."/>
            <person name="Hellsten U."/>
            <person name="Kuo D.H."/>
            <person name="Larsson T."/>
            <person name="Lv J."/>
            <person name="Arendt D."/>
            <person name="Savage R."/>
            <person name="Osoegawa K."/>
            <person name="de Jong P."/>
            <person name="Grimwood J."/>
            <person name="Chapman J.A."/>
            <person name="Shapiro H."/>
            <person name="Aerts A."/>
            <person name="Otillar R.P."/>
            <person name="Terry A.Y."/>
            <person name="Boore J.L."/>
            <person name="Grigoriev I.V."/>
            <person name="Lindberg D.R."/>
            <person name="Seaver E.C."/>
            <person name="Weisblat D.A."/>
            <person name="Putnam N.H."/>
            <person name="Rokhsar D.S."/>
        </authorList>
    </citation>
    <scope>NUCLEOTIDE SEQUENCE</scope>
    <source>
        <strain evidence="6 8">I ESC-2004</strain>
    </source>
</reference>
<feature type="compositionally biased region" description="Low complexity" evidence="4">
    <location>
        <begin position="322"/>
        <end position="331"/>
    </location>
</feature>
<dbReference type="HOGENOM" id="CLU_052560_0_0_1"/>
<organism evidence="6">
    <name type="scientific">Capitella teleta</name>
    <name type="common">Polychaete worm</name>
    <dbReference type="NCBI Taxonomy" id="283909"/>
    <lineage>
        <taxon>Eukaryota</taxon>
        <taxon>Metazoa</taxon>
        <taxon>Spiralia</taxon>
        <taxon>Lophotrochozoa</taxon>
        <taxon>Annelida</taxon>
        <taxon>Polychaeta</taxon>
        <taxon>Sedentaria</taxon>
        <taxon>Scolecida</taxon>
        <taxon>Capitellidae</taxon>
        <taxon>Capitella</taxon>
    </lineage>
</organism>
<evidence type="ECO:0000259" key="5">
    <source>
        <dbReference type="PROSITE" id="PS50888"/>
    </source>
</evidence>
<keyword evidence="2" id="KW-0539">Nucleus</keyword>
<comment type="subcellular location">
    <subcellularLocation>
        <location evidence="2">Nucleus</location>
    </subcellularLocation>
</comment>
<dbReference type="InterPro" id="IPR050433">
    <property type="entry name" value="Myc_transcription_factors"/>
</dbReference>
<feature type="region of interest" description="Disordered" evidence="4">
    <location>
        <begin position="246"/>
        <end position="267"/>
    </location>
</feature>
<dbReference type="PIRSF" id="PIRSF001705">
    <property type="entry name" value="Myc_protein"/>
    <property type="match status" value="1"/>
</dbReference>
<dbReference type="Proteomes" id="UP000014760">
    <property type="component" value="Unassembled WGS sequence"/>
</dbReference>
<dbReference type="GO" id="GO:0003677">
    <property type="term" value="F:DNA binding"/>
    <property type="evidence" value="ECO:0007669"/>
    <property type="project" value="UniProtKB-UniRule"/>
</dbReference>
<feature type="region of interest" description="Disordered" evidence="4">
    <location>
        <begin position="87"/>
        <end position="117"/>
    </location>
</feature>
<feature type="region of interest" description="Disordered" evidence="4">
    <location>
        <begin position="282"/>
        <end position="352"/>
    </location>
</feature>
<feature type="compositionally biased region" description="Basic residues" evidence="4">
    <location>
        <begin position="26"/>
        <end position="37"/>
    </location>
</feature>
<dbReference type="AlphaFoldDB" id="R7TAA2"/>
<feature type="region of interest" description="Disordered" evidence="4">
    <location>
        <begin position="1"/>
        <end position="56"/>
    </location>
</feature>
<evidence type="ECO:0000313" key="6">
    <source>
        <dbReference type="EMBL" id="ELT88315.1"/>
    </source>
</evidence>
<reference evidence="7" key="3">
    <citation type="submission" date="2015-06" db="UniProtKB">
        <authorList>
            <consortium name="EnsemblMetazoa"/>
        </authorList>
    </citation>
    <scope>IDENTIFICATION</scope>
</reference>
<feature type="compositionally biased region" description="Polar residues" evidence="4">
    <location>
        <begin position="46"/>
        <end position="55"/>
    </location>
</feature>
<dbReference type="Pfam" id="PF01056">
    <property type="entry name" value="Myc_N"/>
    <property type="match status" value="1"/>
</dbReference>
<reference evidence="8" key="1">
    <citation type="submission" date="2012-12" db="EMBL/GenBank/DDBJ databases">
        <authorList>
            <person name="Hellsten U."/>
            <person name="Grimwood J."/>
            <person name="Chapman J.A."/>
            <person name="Shapiro H."/>
            <person name="Aerts A."/>
            <person name="Otillar R.P."/>
            <person name="Terry A.Y."/>
            <person name="Boore J.L."/>
            <person name="Simakov O."/>
            <person name="Marletaz F."/>
            <person name="Cho S.-J."/>
            <person name="Edsinger-Gonzales E."/>
            <person name="Havlak P."/>
            <person name="Kuo D.-H."/>
            <person name="Larsson T."/>
            <person name="Lv J."/>
            <person name="Arendt D."/>
            <person name="Savage R."/>
            <person name="Osoegawa K."/>
            <person name="de Jong P."/>
            <person name="Lindberg D.R."/>
            <person name="Seaver E.C."/>
            <person name="Weisblat D.A."/>
            <person name="Putnam N.H."/>
            <person name="Grigoriev I.V."/>
            <person name="Rokhsar D.S."/>
        </authorList>
    </citation>
    <scope>NUCLEOTIDE SEQUENCE</scope>
    <source>
        <strain evidence="8">I ESC-2004</strain>
    </source>
</reference>
<evidence type="ECO:0000256" key="2">
    <source>
        <dbReference type="PIRNR" id="PIRNR001705"/>
    </source>
</evidence>
<dbReference type="Gene3D" id="4.10.280.10">
    <property type="entry name" value="Helix-loop-helix DNA-binding domain"/>
    <property type="match status" value="1"/>
</dbReference>
<dbReference type="InterPro" id="IPR002418">
    <property type="entry name" value="Tscrpt_reg_Myc"/>
</dbReference>
<evidence type="ECO:0000313" key="8">
    <source>
        <dbReference type="Proteomes" id="UP000014760"/>
    </source>
</evidence>
<evidence type="ECO:0000313" key="7">
    <source>
        <dbReference type="EnsemblMetazoa" id="CapteP166474"/>
    </source>
</evidence>
<dbReference type="PANTHER" id="PTHR45851">
    <property type="entry name" value="MYC PROTO-ONCOGENE"/>
    <property type="match status" value="1"/>
</dbReference>
<feature type="region of interest" description="Disordered" evidence="4">
    <location>
        <begin position="221"/>
        <end position="240"/>
    </location>
</feature>
<dbReference type="PRINTS" id="PR00044">
    <property type="entry name" value="LEUZIPPRMYC"/>
</dbReference>
<evidence type="ECO:0000256" key="1">
    <source>
        <dbReference type="ARBA" id="ARBA00023125"/>
    </source>
</evidence>
<feature type="compositionally biased region" description="Low complexity" evidence="4">
    <location>
        <begin position="296"/>
        <end position="311"/>
    </location>
</feature>
<dbReference type="EnsemblMetazoa" id="CapteT166474">
    <property type="protein sequence ID" value="CapteP166474"/>
    <property type="gene ID" value="CapteG166474"/>
</dbReference>
<dbReference type="SMART" id="SM00353">
    <property type="entry name" value="HLH"/>
    <property type="match status" value="1"/>
</dbReference>
<dbReference type="GO" id="GO:0003700">
    <property type="term" value="F:DNA-binding transcription factor activity"/>
    <property type="evidence" value="ECO:0007669"/>
    <property type="project" value="InterPro"/>
</dbReference>
<dbReference type="GO" id="GO:0005634">
    <property type="term" value="C:nucleus"/>
    <property type="evidence" value="ECO:0007669"/>
    <property type="project" value="UniProtKB-SubCell"/>
</dbReference>
<dbReference type="CDD" id="cd11400">
    <property type="entry name" value="bHLHzip_Myc"/>
    <property type="match status" value="1"/>
</dbReference>
<dbReference type="SUPFAM" id="SSF47459">
    <property type="entry name" value="HLH, helix-loop-helix DNA-binding domain"/>
    <property type="match status" value="1"/>
</dbReference>